<feature type="region of interest" description="Disordered" evidence="1">
    <location>
        <begin position="423"/>
        <end position="460"/>
    </location>
</feature>
<evidence type="ECO:0000313" key="3">
    <source>
        <dbReference type="Proteomes" id="UP001642484"/>
    </source>
</evidence>
<accession>A0ABP0QPH0</accession>
<proteinExistence type="predicted"/>
<reference evidence="2 3" key="1">
    <citation type="submission" date="2024-02" db="EMBL/GenBank/DDBJ databases">
        <authorList>
            <person name="Chen Y."/>
            <person name="Shah S."/>
            <person name="Dougan E. K."/>
            <person name="Thang M."/>
            <person name="Chan C."/>
        </authorList>
    </citation>
    <scope>NUCLEOTIDE SEQUENCE [LARGE SCALE GENOMIC DNA]</scope>
</reference>
<evidence type="ECO:0000256" key="1">
    <source>
        <dbReference type="SAM" id="MobiDB-lite"/>
    </source>
</evidence>
<sequence>MAILAEPVQEIVFRDSPSSLHPLIRRSNGLTGLCKDILEMLKKSPSGGSSSSTGELKAEELVELGEQALDLEELEDCMQQKWPNRDERSSAYQRLVLSGVRSPQALLTALFDRPAGKCRLNQILEDGGCKGLKADALASLTEQLEVRARQRIEVSMEGPQPVLVTAPHNIYLRRDGQPPHMMEEYTTLIAQRLARQLRGACLCWSRAEQKRSELYWCLGRAQSGEAGDLSSFLSPNRDPNYLRIEEVAQNPWFRQMARLADQWRYTKEGSIRPTLHIDVHGCRDPPATPSHITVGLAAMHQEVVAKRSPLSQSRLENFAQTLQVELTSVLGNLDLRPRAQSVRVLLQAGVERLSGAWPAEEQRLTQSQQAMAFAGFTHSCQLELSKALRKALSRDDAGTARLGRAVTKAWALCCRSESLPLLRSPGNSGEEKDLEASVLGPRPGSGTRKRRERHGLRRSA</sequence>
<dbReference type="EMBL" id="CAXAMN010024762">
    <property type="protein sequence ID" value="CAK9089735.1"/>
    <property type="molecule type" value="Genomic_DNA"/>
</dbReference>
<dbReference type="Proteomes" id="UP001642484">
    <property type="component" value="Unassembled WGS sequence"/>
</dbReference>
<protein>
    <submittedName>
        <fullName evidence="2">Uncharacterized protein</fullName>
    </submittedName>
</protein>
<comment type="caution">
    <text evidence="2">The sequence shown here is derived from an EMBL/GenBank/DDBJ whole genome shotgun (WGS) entry which is preliminary data.</text>
</comment>
<feature type="compositionally biased region" description="Basic residues" evidence="1">
    <location>
        <begin position="447"/>
        <end position="460"/>
    </location>
</feature>
<evidence type="ECO:0000313" key="2">
    <source>
        <dbReference type="EMBL" id="CAK9089735.1"/>
    </source>
</evidence>
<organism evidence="2 3">
    <name type="scientific">Durusdinium trenchii</name>
    <dbReference type="NCBI Taxonomy" id="1381693"/>
    <lineage>
        <taxon>Eukaryota</taxon>
        <taxon>Sar</taxon>
        <taxon>Alveolata</taxon>
        <taxon>Dinophyceae</taxon>
        <taxon>Suessiales</taxon>
        <taxon>Symbiodiniaceae</taxon>
        <taxon>Durusdinium</taxon>
    </lineage>
</organism>
<gene>
    <name evidence="2" type="ORF">CCMP2556_LOCUS43165</name>
</gene>
<name>A0ABP0QPH0_9DINO</name>
<keyword evidence="3" id="KW-1185">Reference proteome</keyword>